<evidence type="ECO:0000313" key="3">
    <source>
        <dbReference type="Proteomes" id="UP001553161"/>
    </source>
</evidence>
<organism evidence="2 3">
    <name type="scientific">Meridianimarinicoccus marinus</name>
    <dbReference type="NCBI Taxonomy" id="3231483"/>
    <lineage>
        <taxon>Bacteria</taxon>
        <taxon>Pseudomonadati</taxon>
        <taxon>Pseudomonadota</taxon>
        <taxon>Alphaproteobacteria</taxon>
        <taxon>Rhodobacterales</taxon>
        <taxon>Paracoccaceae</taxon>
        <taxon>Meridianimarinicoccus</taxon>
    </lineage>
</organism>
<dbReference type="NCBIfam" id="NF008952">
    <property type="entry name" value="PRK12295.1-5"/>
    <property type="match status" value="1"/>
</dbReference>
<dbReference type="RefSeq" id="WP_366192552.1">
    <property type="nucleotide sequence ID" value="NZ_JBFBVU010000008.1"/>
</dbReference>
<dbReference type="InterPro" id="IPR045864">
    <property type="entry name" value="aa-tRNA-synth_II/BPL/LPL"/>
</dbReference>
<keyword evidence="2" id="KW-0808">Transferase</keyword>
<comment type="caution">
    <text evidence="2">The sequence shown here is derived from an EMBL/GenBank/DDBJ whole genome shotgun (WGS) entry which is preliminary data.</text>
</comment>
<dbReference type="Gene3D" id="3.30.930.10">
    <property type="entry name" value="Bira Bifunctional Protein, Domain 2"/>
    <property type="match status" value="1"/>
</dbReference>
<keyword evidence="2" id="KW-0328">Glycosyltransferase</keyword>
<dbReference type="GO" id="GO:0016757">
    <property type="term" value="F:glycosyltransferase activity"/>
    <property type="evidence" value="ECO:0007669"/>
    <property type="project" value="UniProtKB-KW"/>
</dbReference>
<dbReference type="SUPFAM" id="SSF55681">
    <property type="entry name" value="Class II aaRS and biotin synthetases"/>
    <property type="match status" value="1"/>
</dbReference>
<proteinExistence type="predicted"/>
<dbReference type="Proteomes" id="UP001553161">
    <property type="component" value="Unassembled WGS sequence"/>
</dbReference>
<gene>
    <name evidence="2" type="ORF">AB0T83_08230</name>
</gene>
<dbReference type="Pfam" id="PF13393">
    <property type="entry name" value="tRNA-synt_His"/>
    <property type="match status" value="2"/>
</dbReference>
<evidence type="ECO:0000313" key="2">
    <source>
        <dbReference type="EMBL" id="MEV8466761.1"/>
    </source>
</evidence>
<evidence type="ECO:0000259" key="1">
    <source>
        <dbReference type="Pfam" id="PF13393"/>
    </source>
</evidence>
<feature type="domain" description="Class II Histidinyl-tRNA synthetase (HisRS)-like catalytic core" evidence="1">
    <location>
        <begin position="236"/>
        <end position="353"/>
    </location>
</feature>
<dbReference type="EMBL" id="JBFBVU010000008">
    <property type="protein sequence ID" value="MEV8466761.1"/>
    <property type="molecule type" value="Genomic_DNA"/>
</dbReference>
<reference evidence="2 3" key="1">
    <citation type="submission" date="2024-07" db="EMBL/GenBank/DDBJ databases">
        <authorList>
            <person name="Kang M."/>
        </authorList>
    </citation>
    <scope>NUCLEOTIDE SEQUENCE [LARGE SCALE GENOMIC DNA]</scope>
    <source>
        <strain evidence="2 3">DFM31</strain>
    </source>
</reference>
<accession>A0ABV3L5K5</accession>
<feature type="domain" description="Class II Histidinyl-tRNA synthetase (HisRS)-like catalytic core" evidence="1">
    <location>
        <begin position="13"/>
        <end position="231"/>
    </location>
</feature>
<dbReference type="PANTHER" id="PTHR43707">
    <property type="entry name" value="HISTIDYL-TRNA SYNTHETASE"/>
    <property type="match status" value="1"/>
</dbReference>
<dbReference type="PANTHER" id="PTHR43707:SF1">
    <property type="entry name" value="HISTIDINE--TRNA LIGASE, MITOCHONDRIAL-RELATED"/>
    <property type="match status" value="1"/>
</dbReference>
<keyword evidence="3" id="KW-1185">Reference proteome</keyword>
<protein>
    <submittedName>
        <fullName evidence="2">ATP phosphoribosyltransferase regulatory subunit</fullName>
    </submittedName>
</protein>
<sequence>MSAPCKSEILAEAQRLRACFEAAGATPVDADILLPAETLLDLYGEDIRARAYVTMDPLHGELMMRPDFTVPVVQAHMSNGAGTARYTYLGEVFRKQEGDYDRANEYLQVGFELFDAEAPEKADAEVFAMFATLLADLPLRAATGDVGILRAAISGLKLSAPRRAALMRHLWRPRRFRTLLERFSGRTPATPQRAALLEAHGRGEDVLSEAGLFIGLRDPDEIRKRLDRLVADLSEPPLTEGELSALDQVLTLKDMSPAALERLSDIAVDMPAMLDAVQRFERRLDALQARGVDIDQLHFEAEFGRTTMEYYDGFVFGFSGTEQPGLPPVALGGRYDALTRILGQGTAMPAVGGMIRPASLLDLRSGDPA</sequence>
<dbReference type="InterPro" id="IPR041715">
    <property type="entry name" value="HisRS-like_core"/>
</dbReference>
<dbReference type="InterPro" id="IPR004516">
    <property type="entry name" value="HisRS/HisZ"/>
</dbReference>
<name>A0ABV3L5K5_9RHOB</name>
<dbReference type="PIRSF" id="PIRSF001549">
    <property type="entry name" value="His-tRNA_synth"/>
    <property type="match status" value="1"/>
</dbReference>